<name>A0A9P7W2U5_9AGAR</name>
<dbReference type="Proteomes" id="UP000812287">
    <property type="component" value="Unassembled WGS sequence"/>
</dbReference>
<accession>A0A9P7W2U5</accession>
<evidence type="ECO:0000313" key="2">
    <source>
        <dbReference type="Proteomes" id="UP000812287"/>
    </source>
</evidence>
<proteinExistence type="predicted"/>
<protein>
    <submittedName>
        <fullName evidence="1">Uncharacterized protein</fullName>
    </submittedName>
</protein>
<dbReference type="EMBL" id="MU250525">
    <property type="protein sequence ID" value="KAG7451554.1"/>
    <property type="molecule type" value="Genomic_DNA"/>
</dbReference>
<dbReference type="RefSeq" id="XP_043045054.1">
    <property type="nucleotide sequence ID" value="XM_043176672.1"/>
</dbReference>
<gene>
    <name evidence="1" type="ORF">BT62DRAFT_1000809</name>
</gene>
<keyword evidence="2" id="KW-1185">Reference proteome</keyword>
<organism evidence="1 2">
    <name type="scientific">Guyanagaster necrorhizus</name>
    <dbReference type="NCBI Taxonomy" id="856835"/>
    <lineage>
        <taxon>Eukaryota</taxon>
        <taxon>Fungi</taxon>
        <taxon>Dikarya</taxon>
        <taxon>Basidiomycota</taxon>
        <taxon>Agaricomycotina</taxon>
        <taxon>Agaricomycetes</taxon>
        <taxon>Agaricomycetidae</taxon>
        <taxon>Agaricales</taxon>
        <taxon>Marasmiineae</taxon>
        <taxon>Physalacriaceae</taxon>
        <taxon>Guyanagaster</taxon>
    </lineage>
</organism>
<comment type="caution">
    <text evidence="1">The sequence shown here is derived from an EMBL/GenBank/DDBJ whole genome shotgun (WGS) entry which is preliminary data.</text>
</comment>
<evidence type="ECO:0000313" key="1">
    <source>
        <dbReference type="EMBL" id="KAG7451554.1"/>
    </source>
</evidence>
<dbReference type="GeneID" id="66098959"/>
<reference evidence="1" key="1">
    <citation type="submission" date="2020-11" db="EMBL/GenBank/DDBJ databases">
        <title>Adaptations for nitrogen fixation in a non-lichenized fungal sporocarp promotes dispersal by wood-feeding termites.</title>
        <authorList>
            <consortium name="DOE Joint Genome Institute"/>
            <person name="Koch R.A."/>
            <person name="Yoon G."/>
            <person name="Arayal U."/>
            <person name="Lail K."/>
            <person name="Amirebrahimi M."/>
            <person name="Labutti K."/>
            <person name="Lipzen A."/>
            <person name="Riley R."/>
            <person name="Barry K."/>
            <person name="Henrissat B."/>
            <person name="Grigoriev I.V."/>
            <person name="Herr J.R."/>
            <person name="Aime M.C."/>
        </authorList>
    </citation>
    <scope>NUCLEOTIDE SEQUENCE</scope>
    <source>
        <strain evidence="1">MCA 3950</strain>
    </source>
</reference>
<dbReference type="OrthoDB" id="2973572at2759"/>
<sequence length="131" mass="14471">MCDLASTPLFTVAVISPSSSDNAIKTVQRAYRTVFGKQMFPPGTDETISWFGHGVVEELWQILPSLPNLNWENVPKLTPDYAHKSAVGTQCPKISHEFLGSFSPPLPYLSRHSGKFGAMTPEMSFSRLLEA</sequence>
<dbReference type="AlphaFoldDB" id="A0A9P7W2U5"/>